<accession>A0AAV4C6R3</accession>
<evidence type="ECO:0000313" key="8">
    <source>
        <dbReference type="Proteomes" id="UP000735302"/>
    </source>
</evidence>
<dbReference type="GO" id="GO:0008395">
    <property type="term" value="F:steroid hydroxylase activity"/>
    <property type="evidence" value="ECO:0007669"/>
    <property type="project" value="TreeGrafter"/>
</dbReference>
<feature type="non-terminal residue" evidence="7">
    <location>
        <position position="157"/>
    </location>
</feature>
<keyword evidence="8" id="KW-1185">Reference proteome</keyword>
<evidence type="ECO:0000256" key="4">
    <source>
        <dbReference type="ARBA" id="ARBA00023002"/>
    </source>
</evidence>
<dbReference type="InterPro" id="IPR036396">
    <property type="entry name" value="Cyt_P450_sf"/>
</dbReference>
<comment type="caution">
    <text evidence="7">The sequence shown here is derived from an EMBL/GenBank/DDBJ whole genome shotgun (WGS) entry which is preliminary data.</text>
</comment>
<feature type="compositionally biased region" description="Basic and acidic residues" evidence="6">
    <location>
        <begin position="137"/>
        <end position="146"/>
    </location>
</feature>
<comment type="similarity">
    <text evidence="1">Belongs to the cytochrome P450 family.</text>
</comment>
<dbReference type="PANTHER" id="PTHR24302">
    <property type="entry name" value="CYTOCHROME P450 FAMILY 3"/>
    <property type="match status" value="1"/>
</dbReference>
<evidence type="ECO:0000256" key="6">
    <source>
        <dbReference type="SAM" id="MobiDB-lite"/>
    </source>
</evidence>
<name>A0AAV4C6R3_9GAST</name>
<dbReference type="SUPFAM" id="SSF48264">
    <property type="entry name" value="Cytochrome P450"/>
    <property type="match status" value="1"/>
</dbReference>
<evidence type="ECO:0000256" key="5">
    <source>
        <dbReference type="ARBA" id="ARBA00023004"/>
    </source>
</evidence>
<sequence>MSRHVERNVRSLQRVLDQKSERNEETELREIMGRLTMDTIASTGFGLDIDTLGEPENAFCVQAKKFINPSAAMLLLGIVCPPLGRLLAKFGISLISSEAIRFFEKTVDSALQERRESEEAGKMHDFLDLMIEAEKEEKEKGKESKAHGGLTRSEILV</sequence>
<protein>
    <submittedName>
        <fullName evidence="7">Cytochrome p450</fullName>
    </submittedName>
</protein>
<dbReference type="Gene3D" id="1.10.630.10">
    <property type="entry name" value="Cytochrome P450"/>
    <property type="match status" value="1"/>
</dbReference>
<dbReference type="AlphaFoldDB" id="A0AAV4C6R3"/>
<evidence type="ECO:0000313" key="7">
    <source>
        <dbReference type="EMBL" id="GFO27120.1"/>
    </source>
</evidence>
<dbReference type="Pfam" id="PF00067">
    <property type="entry name" value="p450"/>
    <property type="match status" value="1"/>
</dbReference>
<keyword evidence="5" id="KW-0408">Iron</keyword>
<keyword evidence="4" id="KW-0560">Oxidoreductase</keyword>
<keyword evidence="2" id="KW-0349">Heme</keyword>
<dbReference type="PANTHER" id="PTHR24302:SF15">
    <property type="entry name" value="FATTY-ACID PEROXYGENASE"/>
    <property type="match status" value="1"/>
</dbReference>
<dbReference type="GO" id="GO:0020037">
    <property type="term" value="F:heme binding"/>
    <property type="evidence" value="ECO:0007669"/>
    <property type="project" value="InterPro"/>
</dbReference>
<dbReference type="InterPro" id="IPR001128">
    <property type="entry name" value="Cyt_P450"/>
</dbReference>
<evidence type="ECO:0000256" key="3">
    <source>
        <dbReference type="ARBA" id="ARBA00022723"/>
    </source>
</evidence>
<dbReference type="EMBL" id="BLXT01005881">
    <property type="protein sequence ID" value="GFO27120.1"/>
    <property type="molecule type" value="Genomic_DNA"/>
</dbReference>
<dbReference type="GO" id="GO:0005506">
    <property type="term" value="F:iron ion binding"/>
    <property type="evidence" value="ECO:0007669"/>
    <property type="project" value="InterPro"/>
</dbReference>
<keyword evidence="3" id="KW-0479">Metal-binding</keyword>
<evidence type="ECO:0000256" key="2">
    <source>
        <dbReference type="ARBA" id="ARBA00022617"/>
    </source>
</evidence>
<evidence type="ECO:0000256" key="1">
    <source>
        <dbReference type="ARBA" id="ARBA00010617"/>
    </source>
</evidence>
<reference evidence="7 8" key="1">
    <citation type="journal article" date="2021" name="Elife">
        <title>Chloroplast acquisition without the gene transfer in kleptoplastic sea slugs, Plakobranchus ocellatus.</title>
        <authorList>
            <person name="Maeda T."/>
            <person name="Takahashi S."/>
            <person name="Yoshida T."/>
            <person name="Shimamura S."/>
            <person name="Takaki Y."/>
            <person name="Nagai Y."/>
            <person name="Toyoda A."/>
            <person name="Suzuki Y."/>
            <person name="Arimoto A."/>
            <person name="Ishii H."/>
            <person name="Satoh N."/>
            <person name="Nishiyama T."/>
            <person name="Hasebe M."/>
            <person name="Maruyama T."/>
            <person name="Minagawa J."/>
            <person name="Obokata J."/>
            <person name="Shigenobu S."/>
        </authorList>
    </citation>
    <scope>NUCLEOTIDE SEQUENCE [LARGE SCALE GENOMIC DNA]</scope>
</reference>
<organism evidence="7 8">
    <name type="scientific">Plakobranchus ocellatus</name>
    <dbReference type="NCBI Taxonomy" id="259542"/>
    <lineage>
        <taxon>Eukaryota</taxon>
        <taxon>Metazoa</taxon>
        <taxon>Spiralia</taxon>
        <taxon>Lophotrochozoa</taxon>
        <taxon>Mollusca</taxon>
        <taxon>Gastropoda</taxon>
        <taxon>Heterobranchia</taxon>
        <taxon>Euthyneura</taxon>
        <taxon>Panpulmonata</taxon>
        <taxon>Sacoglossa</taxon>
        <taxon>Placobranchoidea</taxon>
        <taxon>Plakobranchidae</taxon>
        <taxon>Plakobranchus</taxon>
    </lineage>
</organism>
<feature type="region of interest" description="Disordered" evidence="6">
    <location>
        <begin position="137"/>
        <end position="157"/>
    </location>
</feature>
<proteinExistence type="inferred from homology"/>
<dbReference type="Proteomes" id="UP000735302">
    <property type="component" value="Unassembled WGS sequence"/>
</dbReference>
<dbReference type="InterPro" id="IPR050705">
    <property type="entry name" value="Cytochrome_P450_3A"/>
</dbReference>
<dbReference type="GO" id="GO:0016705">
    <property type="term" value="F:oxidoreductase activity, acting on paired donors, with incorporation or reduction of molecular oxygen"/>
    <property type="evidence" value="ECO:0007669"/>
    <property type="project" value="InterPro"/>
</dbReference>
<gene>
    <name evidence="7" type="ORF">PoB_005362500</name>
</gene>